<comment type="caution">
    <text evidence="2">The sequence shown here is derived from an EMBL/GenBank/DDBJ whole genome shotgun (WGS) entry which is preliminary data.</text>
</comment>
<dbReference type="InterPro" id="IPR002791">
    <property type="entry name" value="ARMT1-like_metal-bd"/>
</dbReference>
<proteinExistence type="predicted"/>
<organism evidence="2 3">
    <name type="scientific">Candidatus Electrothrix communis</name>
    <dbReference type="NCBI Taxonomy" id="1859133"/>
    <lineage>
        <taxon>Bacteria</taxon>
        <taxon>Pseudomonadati</taxon>
        <taxon>Thermodesulfobacteriota</taxon>
        <taxon>Desulfobulbia</taxon>
        <taxon>Desulfobulbales</taxon>
        <taxon>Desulfobulbaceae</taxon>
        <taxon>Candidatus Electrothrix</taxon>
    </lineage>
</organism>
<evidence type="ECO:0000313" key="2">
    <source>
        <dbReference type="EMBL" id="RWX43050.1"/>
    </source>
</evidence>
<evidence type="ECO:0000259" key="1">
    <source>
        <dbReference type="Pfam" id="PF01937"/>
    </source>
</evidence>
<dbReference type="SUPFAM" id="SSF111321">
    <property type="entry name" value="AF1104-like"/>
    <property type="match status" value="1"/>
</dbReference>
<dbReference type="Gene3D" id="3.40.50.10880">
    <property type="entry name" value="Uncharacterised protein PF01937, DUF89, domain 3"/>
    <property type="match status" value="1"/>
</dbReference>
<dbReference type="Gene3D" id="1.10.285.20">
    <property type="entry name" value="Uncharacterised protein PF01937, DUF89, domain 2"/>
    <property type="match status" value="1"/>
</dbReference>
<protein>
    <recommendedName>
        <fullName evidence="1">Damage-control phosphatase ARMT1-like metal-binding domain-containing protein</fullName>
    </recommendedName>
</protein>
<sequence length="212" mass="23399">MQEKVEQRIQAAYDPLRAAVRVAIAGNIIDYGALHSFDAAATMQECFDREFVLDDYPVLLEALQGKPKVLYLCDNCGEIVFDGLLIKEMNRLGCQVTAAVREAPIINDATVEDAQSCGLDRICSVISNGTRCPGTPLESCSEEFKEHFQAADLIISKGMGNFETLSEVSAPIFFLFTVKCKQVARHLTERQGFEPGFLKGAGEMVLLRQKEV</sequence>
<dbReference type="Proteomes" id="UP000288086">
    <property type="component" value="Unassembled WGS sequence"/>
</dbReference>
<dbReference type="Pfam" id="PF01937">
    <property type="entry name" value="ARMT1-like_dom"/>
    <property type="match status" value="1"/>
</dbReference>
<dbReference type="InterPro" id="IPR036075">
    <property type="entry name" value="ARMT-1-like_metal-bd_sf"/>
</dbReference>
<reference evidence="2 3" key="1">
    <citation type="submission" date="2017-01" db="EMBL/GenBank/DDBJ databases">
        <title>The cable genome- insights into the physiology and evolution of filamentous bacteria capable of sulfide oxidation via long distance electron transfer.</title>
        <authorList>
            <person name="Schreiber L."/>
            <person name="Bjerg J.T."/>
            <person name="Boggild A."/>
            <person name="Van De Vossenberg J."/>
            <person name="Meysman F."/>
            <person name="Nielsen L.P."/>
            <person name="Schramm A."/>
            <person name="Kjeldsen K.U."/>
        </authorList>
    </citation>
    <scope>NUCLEOTIDE SEQUENCE [LARGE SCALE GENOMIC DNA]</scope>
    <source>
        <strain evidence="2">A1</strain>
    </source>
</reference>
<name>A0A3S3QFK4_9BACT</name>
<gene>
    <name evidence="2" type="ORF">VT98_14651</name>
</gene>
<dbReference type="AlphaFoldDB" id="A0A3S3QFK4"/>
<keyword evidence="3" id="KW-1185">Reference proteome</keyword>
<feature type="domain" description="Damage-control phosphatase ARMT1-like metal-binding" evidence="1">
    <location>
        <begin position="3"/>
        <end position="192"/>
    </location>
</feature>
<dbReference type="EMBL" id="MTKP01000465">
    <property type="protein sequence ID" value="RWX43050.1"/>
    <property type="molecule type" value="Genomic_DNA"/>
</dbReference>
<accession>A0A3S3QFK4</accession>
<evidence type="ECO:0000313" key="3">
    <source>
        <dbReference type="Proteomes" id="UP000288086"/>
    </source>
</evidence>